<dbReference type="EMBL" id="JARBHB010000011">
    <property type="protein sequence ID" value="KAJ8872082.1"/>
    <property type="molecule type" value="Genomic_DNA"/>
</dbReference>
<protein>
    <submittedName>
        <fullName evidence="1">Uncharacterized protein</fullName>
    </submittedName>
</protein>
<comment type="caution">
    <text evidence="1">The sequence shown here is derived from an EMBL/GenBank/DDBJ whole genome shotgun (WGS) entry which is preliminary data.</text>
</comment>
<proteinExistence type="predicted"/>
<keyword evidence="2" id="KW-1185">Reference proteome</keyword>
<name>A0ABQ9GJ92_9NEOP</name>
<sequence length="81" mass="9212">MASQDSALVAAERCRSARELNLIAPLLIAKTSQHNSLSDLLRNEILKNGEILNPDERLKVIFKASFYSIFNVLRLSYNLRH</sequence>
<accession>A0ABQ9GJ92</accession>
<gene>
    <name evidence="1" type="ORF">PR048_025683</name>
</gene>
<organism evidence="1 2">
    <name type="scientific">Dryococelus australis</name>
    <dbReference type="NCBI Taxonomy" id="614101"/>
    <lineage>
        <taxon>Eukaryota</taxon>
        <taxon>Metazoa</taxon>
        <taxon>Ecdysozoa</taxon>
        <taxon>Arthropoda</taxon>
        <taxon>Hexapoda</taxon>
        <taxon>Insecta</taxon>
        <taxon>Pterygota</taxon>
        <taxon>Neoptera</taxon>
        <taxon>Polyneoptera</taxon>
        <taxon>Phasmatodea</taxon>
        <taxon>Verophasmatodea</taxon>
        <taxon>Anareolatae</taxon>
        <taxon>Phasmatidae</taxon>
        <taxon>Eurycanthinae</taxon>
        <taxon>Dryococelus</taxon>
    </lineage>
</organism>
<evidence type="ECO:0000313" key="2">
    <source>
        <dbReference type="Proteomes" id="UP001159363"/>
    </source>
</evidence>
<dbReference type="Proteomes" id="UP001159363">
    <property type="component" value="Chromosome 10"/>
</dbReference>
<reference evidence="1 2" key="1">
    <citation type="submission" date="2023-02" db="EMBL/GenBank/DDBJ databases">
        <title>LHISI_Scaffold_Assembly.</title>
        <authorList>
            <person name="Stuart O.P."/>
            <person name="Cleave R."/>
            <person name="Magrath M.J.L."/>
            <person name="Mikheyev A.S."/>
        </authorList>
    </citation>
    <scope>NUCLEOTIDE SEQUENCE [LARGE SCALE GENOMIC DNA]</scope>
    <source>
        <strain evidence="1">Daus_M_001</strain>
        <tissue evidence="1">Leg muscle</tissue>
    </source>
</reference>
<evidence type="ECO:0000313" key="1">
    <source>
        <dbReference type="EMBL" id="KAJ8872082.1"/>
    </source>
</evidence>